<evidence type="ECO:0000256" key="3">
    <source>
        <dbReference type="ARBA" id="ARBA00022475"/>
    </source>
</evidence>
<dbReference type="GO" id="GO:0055085">
    <property type="term" value="P:transmembrane transport"/>
    <property type="evidence" value="ECO:0007669"/>
    <property type="project" value="InterPro"/>
</dbReference>
<proteinExistence type="inferred from homology"/>
<comment type="similarity">
    <text evidence="7">Belongs to the binding-protein-dependent transport system permease family.</text>
</comment>
<feature type="transmembrane region" description="Helical" evidence="7">
    <location>
        <begin position="102"/>
        <end position="126"/>
    </location>
</feature>
<evidence type="ECO:0000313" key="10">
    <source>
        <dbReference type="Proteomes" id="UP000005388"/>
    </source>
</evidence>
<dbReference type="Proteomes" id="UP000005388">
    <property type="component" value="Unassembled WGS sequence"/>
</dbReference>
<keyword evidence="2 7" id="KW-0813">Transport</keyword>
<feature type="transmembrane region" description="Helical" evidence="7">
    <location>
        <begin position="72"/>
        <end position="95"/>
    </location>
</feature>
<feature type="transmembrane region" description="Helical" evidence="7">
    <location>
        <begin position="265"/>
        <end position="285"/>
    </location>
</feature>
<dbReference type="Pfam" id="PF00528">
    <property type="entry name" value="BPD_transp_1"/>
    <property type="match status" value="1"/>
</dbReference>
<evidence type="ECO:0000259" key="8">
    <source>
        <dbReference type="PROSITE" id="PS50928"/>
    </source>
</evidence>
<keyword evidence="4 7" id="KW-0812">Transmembrane</keyword>
<feature type="domain" description="ABC transmembrane type-1" evidence="8">
    <location>
        <begin position="67"/>
        <end position="281"/>
    </location>
</feature>
<feature type="transmembrane region" description="Helical" evidence="7">
    <location>
        <begin position="7"/>
        <end position="28"/>
    </location>
</feature>
<keyword evidence="3" id="KW-1003">Cell membrane</keyword>
<accession>G5KC82</accession>
<evidence type="ECO:0000256" key="6">
    <source>
        <dbReference type="ARBA" id="ARBA00023136"/>
    </source>
</evidence>
<dbReference type="AlphaFoldDB" id="G5KC82"/>
<dbReference type="SUPFAM" id="SSF161098">
    <property type="entry name" value="MetI-like"/>
    <property type="match status" value="1"/>
</dbReference>
<evidence type="ECO:0000256" key="1">
    <source>
        <dbReference type="ARBA" id="ARBA00004651"/>
    </source>
</evidence>
<dbReference type="EMBL" id="AEUZ02000001">
    <property type="protein sequence ID" value="EHJ56287.1"/>
    <property type="molecule type" value="Genomic_DNA"/>
</dbReference>
<name>G5KC82_9STRE</name>
<comment type="caution">
    <text evidence="9">The sequence shown here is derived from an EMBL/GenBank/DDBJ whole genome shotgun (WGS) entry which is preliminary data.</text>
</comment>
<keyword evidence="5 7" id="KW-1133">Transmembrane helix</keyword>
<evidence type="ECO:0000256" key="4">
    <source>
        <dbReference type="ARBA" id="ARBA00022692"/>
    </source>
</evidence>
<evidence type="ECO:0000256" key="7">
    <source>
        <dbReference type="RuleBase" id="RU363032"/>
    </source>
</evidence>
<keyword evidence="6 7" id="KW-0472">Membrane</keyword>
<protein>
    <submittedName>
        <fullName evidence="9">ABC transporter, permease protein</fullName>
    </submittedName>
</protein>
<comment type="subcellular location">
    <subcellularLocation>
        <location evidence="1 7">Cell membrane</location>
        <topology evidence="1 7">Multi-pass membrane protein</topology>
    </subcellularLocation>
</comment>
<evidence type="ECO:0000256" key="2">
    <source>
        <dbReference type="ARBA" id="ARBA00022448"/>
    </source>
</evidence>
<feature type="transmembrane region" description="Helical" evidence="7">
    <location>
        <begin position="153"/>
        <end position="178"/>
    </location>
</feature>
<sequence>MFKQKHYLGYLFLSPALLFLVIFIFYPLGNTFYLSFFKWNMVSPNKEFVGLANYVEVLTDPVFHKIAINTCFYLIIFVIFSCLVPYIVSFVIDVIISRYKRFYTGIFFIPAVISLVVVSMVFTWILNPISGPIAIILKAVGIKMPIWSNLNGWVIAIIAMMTSWKVFGYNFIVLYSAIMGIDREIIDSAKLDKIPSWRLFSQVVLPMSSATGIYILIITIVQGLQYVFTPIKIITKGGPNYASSNLIYHSYQKAFELYTIGESSAISIMTLVLFAIILLLTFKFIESKVYYEN</sequence>
<dbReference type="InterPro" id="IPR051393">
    <property type="entry name" value="ABC_transporter_permease"/>
</dbReference>
<gene>
    <name evidence="9" type="ORF">STRUR_0396</name>
</gene>
<dbReference type="eggNOG" id="COG1175">
    <property type="taxonomic scope" value="Bacteria"/>
</dbReference>
<evidence type="ECO:0000256" key="5">
    <source>
        <dbReference type="ARBA" id="ARBA00022989"/>
    </source>
</evidence>
<dbReference type="STRING" id="764291.STRUR_0396"/>
<dbReference type="InterPro" id="IPR000515">
    <property type="entry name" value="MetI-like"/>
</dbReference>
<dbReference type="InterPro" id="IPR035906">
    <property type="entry name" value="MetI-like_sf"/>
</dbReference>
<keyword evidence="10" id="KW-1185">Reference proteome</keyword>
<feature type="transmembrane region" description="Helical" evidence="7">
    <location>
        <begin position="199"/>
        <end position="221"/>
    </location>
</feature>
<dbReference type="PANTHER" id="PTHR30193">
    <property type="entry name" value="ABC TRANSPORTER PERMEASE PROTEIN"/>
    <property type="match status" value="1"/>
</dbReference>
<dbReference type="PROSITE" id="PS50928">
    <property type="entry name" value="ABC_TM1"/>
    <property type="match status" value="1"/>
</dbReference>
<evidence type="ECO:0000313" key="9">
    <source>
        <dbReference type="EMBL" id="EHJ56287.1"/>
    </source>
</evidence>
<reference evidence="9 10" key="1">
    <citation type="journal article" date="2014" name="Int. J. Syst. Evol. Microbiol.">
        <title>Phylogenomics and the dynamic genome evolution of the genus Streptococcus.</title>
        <authorList>
            <consortium name="The Broad Institute Genome Sequencing Platform"/>
            <person name="Richards V.P."/>
            <person name="Palmer S.R."/>
            <person name="Pavinski Bitar P.D."/>
            <person name="Qin X."/>
            <person name="Weinstock G.M."/>
            <person name="Highlander S.K."/>
            <person name="Town C.D."/>
            <person name="Burne R.A."/>
            <person name="Stanhope M.J."/>
        </authorList>
    </citation>
    <scope>NUCLEOTIDE SEQUENCE [LARGE SCALE GENOMIC DNA]</scope>
    <source>
        <strain evidence="9 10">2285-97</strain>
    </source>
</reference>
<dbReference type="RefSeq" id="WP_006739050.1">
    <property type="nucleotide sequence ID" value="NZ_AEUZ02000001.1"/>
</dbReference>
<organism evidence="9 10">
    <name type="scientific">Streptococcus urinalis 2285-97</name>
    <dbReference type="NCBI Taxonomy" id="764291"/>
    <lineage>
        <taxon>Bacteria</taxon>
        <taxon>Bacillati</taxon>
        <taxon>Bacillota</taxon>
        <taxon>Bacilli</taxon>
        <taxon>Lactobacillales</taxon>
        <taxon>Streptococcaceae</taxon>
        <taxon>Streptococcus</taxon>
    </lineage>
</organism>
<dbReference type="PANTHER" id="PTHR30193:SF37">
    <property type="entry name" value="INNER MEMBRANE ABC TRANSPORTER PERMEASE PROTEIN YCJO"/>
    <property type="match status" value="1"/>
</dbReference>
<dbReference type="Gene3D" id="1.10.3720.10">
    <property type="entry name" value="MetI-like"/>
    <property type="match status" value="1"/>
</dbReference>
<dbReference type="GO" id="GO:0005886">
    <property type="term" value="C:plasma membrane"/>
    <property type="evidence" value="ECO:0007669"/>
    <property type="project" value="UniProtKB-SubCell"/>
</dbReference>